<evidence type="ECO:0000313" key="2">
    <source>
        <dbReference type="EMBL" id="KAG5578673.1"/>
    </source>
</evidence>
<evidence type="ECO:0000256" key="1">
    <source>
        <dbReference type="SAM" id="MobiDB-lite"/>
    </source>
</evidence>
<keyword evidence="3" id="KW-1185">Reference proteome</keyword>
<accession>A0A9J5WS63</accession>
<name>A0A9J5WS63_SOLCO</name>
<organism evidence="2 3">
    <name type="scientific">Solanum commersonii</name>
    <name type="common">Commerson's wild potato</name>
    <name type="synonym">Commerson's nightshade</name>
    <dbReference type="NCBI Taxonomy" id="4109"/>
    <lineage>
        <taxon>Eukaryota</taxon>
        <taxon>Viridiplantae</taxon>
        <taxon>Streptophyta</taxon>
        <taxon>Embryophyta</taxon>
        <taxon>Tracheophyta</taxon>
        <taxon>Spermatophyta</taxon>
        <taxon>Magnoliopsida</taxon>
        <taxon>eudicotyledons</taxon>
        <taxon>Gunneridae</taxon>
        <taxon>Pentapetalae</taxon>
        <taxon>asterids</taxon>
        <taxon>lamiids</taxon>
        <taxon>Solanales</taxon>
        <taxon>Solanaceae</taxon>
        <taxon>Solanoideae</taxon>
        <taxon>Solaneae</taxon>
        <taxon>Solanum</taxon>
    </lineage>
</organism>
<feature type="non-terminal residue" evidence="2">
    <location>
        <position position="1"/>
    </location>
</feature>
<sequence>MEPVGPHGQNDPFSRSNESWSRTSVKTFPMDLVVPHGQNGPFSRVNDPRSRISTSFFPKFYLDIRKDLTYGANWPSLPKRPIFKVERSLNHTLPMEPDGPHVQNVPFQGQMIPRTDLTYRASWPSRPKQSILKVNDPRAVYGMFGDPAFRPHFCKKFTWTSVKTLPMEPVGLHGHNGPFSKSNNPRSSDGASWPSRPKGPIFKVKRFAEQTFVKNLLWSQLDLTTKTAHSQCQRILGAAKPPILLIFVTLRMETVGPHGQNGPFSRSNNPQSSQWNFRDPEYRPHFGQNFTWTFVNAFSIEPVVSDSQNGPFSRLNHPRSSILPGRTLGTYLRSQLALTAKASHFQGQTIPGAVGPHGQNDPFLKSSDPRSNYGASWPSQPKGPILKVKRSAKQDPAYGANWSSSPKRPILKVKQSPQQTLLMEPVGPHSQNNPFSRSNDPQSSTWNFCDPEFRSHFCKSFTWTSVRTLPMEPVGPNGQNIPFSRANDPRSNWTFVETLAGEPVGLHGQKGPFSRSIDLQSSCPSWPKRPIFKIKRSPEQVNPHFDDFYFTYGANWPSRPKRSIFKVERSPKQSMDFLVIWNSDLIYAKILPGRQLRPYLWSQLALTAKTSHFQGQMIPRTDLTYRASWPSRPKQLIFKTSPIEPVGPHSQNDAFSRSNESWSRTSVKTFPMDLVVPHGQNDPFSRVNDPRSRTSVKTFPMELVVPHKQNSPFSRLNDPQSRVNGIFGVLEFRPHFFQNFTWLSIKTLPMEPIGPHGQNDPFSRSNDPRIRPYLWSQMALMSKTSHFRGQMIPRTGKPPIMPIFTLPIELVGPHGQNDRFSRSNDPWSRPYLWIRLALTAKMAHFKIKRSLEQNFDLIFAKILPERLLRPYLWSQLALMAKTAHYHGQTIKANPTFCRFLCAINPDFIFAKILPRRMLRPYLWSQLSLTAKSARFKVKRSPKQSMEFLVILNFDLIFAKILLGRPLNLYLWSQLALTAKMDHFKNQTIPGEVHGFFGYPEFQSHFCKILPGRPLRPYLWSQLSPLAKMAHFQGQMIPGEDLPMDPVGAHGLNSPFSRSNNPRNLPIEQLALTAIMARFESQTIPGVEFSSGASWPSRPKDPIFMVKRFAEQELINGARWPSSPKRPIFKVKRSPEQTLAMEPVGPQGQKGPFSRSNNLRSRNLPTKPVGPHLQNVPFSRSNDHRSSWMFVKNLAMEPVGLNGQKGPFSRSNDLRSRANWPLPPTRPIFKVKRSPEQNLLWRKLGLTTKTAYLKCQTILGADLPYRASWPSRPKLPISNVKRSSEQNYDLIFAKILPIRPLRPYLWCQFALTAKTTHFVGQMIPGAVNGIFGDPEFRPHFCQIFTSTTVRTLPMEPIGPHSQNGPFSRSKDPWSRPYLWSQLGLSAIMAHFQSQTNFGVVLTYERLSLRRPKGPFSVLQPHFDNILPGRPLRPYLLTQMVLTAKTSHFQCQIIPEARKPRLPILDLTMEQLAFTAKWPIFKNQTIRTLAMERLALRPKGPIFRSSDLAGETLAMERLAFRGGAHFKVKRCEAGPCLWSDWSSPPKRPILKVKRSRKGKPRFADFRCAAIVHGFFDDQNLDLILPKFYLGVVKTLHMELVGPHGQNNPIFKVKAIPGVHGIFVIRIQFSFCKFLRASIRTLPMERLALADKASIFRSNDPGQVNPSLSGYIFRCAIVNGIFGCPKLRSRFSQNFTWTSSKTLPMEPLGPRNQKRPILKVKANREPYLWSQLALTAKSSHFQGQMIPGAVGSIKTLHMERLAFRGQKDFSRSNDPQARTLPMERISPTRIPFQVKAIPKKVNPFFFDFRCAIVHGIFGDRIFNHFLPKFYGRPLRPYHGAVSPWPKRPIFQGQAIPQAGRLAPRPKGPFSRSNDPGSETLPMEPVGPHGSNALFSRLNDPGATSFLQNFYGRPLRPYLWSELALAAKSDHFNFSDPERPLRLCLWNGWTSAKTTYFQGQNDPEK</sequence>
<gene>
    <name evidence="2" type="ORF">H5410_049300</name>
</gene>
<protein>
    <submittedName>
        <fullName evidence="2">Uncharacterized protein</fullName>
    </submittedName>
</protein>
<feature type="region of interest" description="Disordered" evidence="1">
    <location>
        <begin position="352"/>
        <end position="384"/>
    </location>
</feature>
<comment type="caution">
    <text evidence="2">The sequence shown here is derived from an EMBL/GenBank/DDBJ whole genome shotgun (WGS) entry which is preliminary data.</text>
</comment>
<dbReference type="EMBL" id="JACXVP010000010">
    <property type="protein sequence ID" value="KAG5578673.1"/>
    <property type="molecule type" value="Genomic_DNA"/>
</dbReference>
<feature type="region of interest" description="Disordered" evidence="1">
    <location>
        <begin position="1139"/>
        <end position="1177"/>
    </location>
</feature>
<feature type="region of interest" description="Disordered" evidence="1">
    <location>
        <begin position="171"/>
        <end position="196"/>
    </location>
</feature>
<reference evidence="2 3" key="1">
    <citation type="submission" date="2020-09" db="EMBL/GenBank/DDBJ databases">
        <title>De no assembly of potato wild relative species, Solanum commersonii.</title>
        <authorList>
            <person name="Cho K."/>
        </authorList>
    </citation>
    <scope>NUCLEOTIDE SEQUENCE [LARGE SCALE GENOMIC DNA]</scope>
    <source>
        <strain evidence="2">LZ3.2</strain>
        <tissue evidence="2">Leaf</tissue>
    </source>
</reference>
<feature type="region of interest" description="Disordered" evidence="1">
    <location>
        <begin position="1856"/>
        <end position="1882"/>
    </location>
</feature>
<feature type="compositionally biased region" description="Polar residues" evidence="1">
    <location>
        <begin position="369"/>
        <end position="379"/>
    </location>
</feature>
<feature type="compositionally biased region" description="Polar residues" evidence="1">
    <location>
        <begin position="1153"/>
        <end position="1163"/>
    </location>
</feature>
<feature type="compositionally biased region" description="Polar residues" evidence="1">
    <location>
        <begin position="11"/>
        <end position="20"/>
    </location>
</feature>
<feature type="region of interest" description="Disordered" evidence="1">
    <location>
        <begin position="1"/>
        <end position="20"/>
    </location>
</feature>
<feature type="compositionally biased region" description="Polar residues" evidence="1">
    <location>
        <begin position="179"/>
        <end position="190"/>
    </location>
</feature>
<proteinExistence type="predicted"/>
<evidence type="ECO:0000313" key="3">
    <source>
        <dbReference type="Proteomes" id="UP000824120"/>
    </source>
</evidence>
<dbReference type="Proteomes" id="UP000824120">
    <property type="component" value="Chromosome 10"/>
</dbReference>